<gene>
    <name evidence="2" type="ORF">OG477_11925</name>
</gene>
<evidence type="ECO:0000313" key="2">
    <source>
        <dbReference type="EMBL" id="WTP86029.1"/>
    </source>
</evidence>
<name>A0AAU1HTA9_9ACTN</name>
<dbReference type="EMBL" id="CP108140">
    <property type="protein sequence ID" value="WTP86029.1"/>
    <property type="molecule type" value="Genomic_DNA"/>
</dbReference>
<protein>
    <submittedName>
        <fullName evidence="2">Uncharacterized protein</fullName>
    </submittedName>
</protein>
<proteinExistence type="predicted"/>
<accession>A0AAU1HTA9</accession>
<evidence type="ECO:0000256" key="1">
    <source>
        <dbReference type="SAM" id="MobiDB-lite"/>
    </source>
</evidence>
<sequence length="69" mass="7254">MCPNCEDFVLTVAMLGRLALYADTPGADLDFVEAVGPCLAASLPEPPPTFPPGYDPTDGPEYPGEGWTP</sequence>
<feature type="region of interest" description="Disordered" evidence="1">
    <location>
        <begin position="43"/>
        <end position="69"/>
    </location>
</feature>
<organism evidence="2">
    <name type="scientific">Streptomyces sp. NBC_00180</name>
    <dbReference type="NCBI Taxonomy" id="2903632"/>
    <lineage>
        <taxon>Bacteria</taxon>
        <taxon>Bacillati</taxon>
        <taxon>Actinomycetota</taxon>
        <taxon>Actinomycetes</taxon>
        <taxon>Kitasatosporales</taxon>
        <taxon>Streptomycetaceae</taxon>
        <taxon>Streptomyces</taxon>
    </lineage>
</organism>
<reference evidence="2" key="1">
    <citation type="submission" date="2022-10" db="EMBL/GenBank/DDBJ databases">
        <title>The complete genomes of actinobacterial strains from the NBC collection.</title>
        <authorList>
            <person name="Joergensen T.S."/>
            <person name="Alvarez Arevalo M."/>
            <person name="Sterndorff E.B."/>
            <person name="Faurdal D."/>
            <person name="Vuksanovic O."/>
            <person name="Mourched A.-S."/>
            <person name="Charusanti P."/>
            <person name="Shaw S."/>
            <person name="Blin K."/>
            <person name="Weber T."/>
        </authorList>
    </citation>
    <scope>NUCLEOTIDE SEQUENCE</scope>
    <source>
        <strain evidence="2">NBC 00180</strain>
    </source>
</reference>
<feature type="compositionally biased region" description="Pro residues" evidence="1">
    <location>
        <begin position="44"/>
        <end position="54"/>
    </location>
</feature>
<dbReference type="AlphaFoldDB" id="A0AAU1HTA9"/>